<accession>A0A1X2H1P8</accession>
<name>A0A1X2H1P8_SYNRA</name>
<dbReference type="EMBL" id="MCGN01000011">
    <property type="protein sequence ID" value="ORY91346.1"/>
    <property type="molecule type" value="Genomic_DNA"/>
</dbReference>
<dbReference type="Proteomes" id="UP000242180">
    <property type="component" value="Unassembled WGS sequence"/>
</dbReference>
<keyword evidence="2" id="KW-1185">Reference proteome</keyword>
<dbReference type="InParanoid" id="A0A1X2H1P8"/>
<evidence type="ECO:0000313" key="1">
    <source>
        <dbReference type="EMBL" id="ORY91346.1"/>
    </source>
</evidence>
<evidence type="ECO:0000313" key="2">
    <source>
        <dbReference type="Proteomes" id="UP000242180"/>
    </source>
</evidence>
<reference evidence="1 2" key="1">
    <citation type="submission" date="2016-07" db="EMBL/GenBank/DDBJ databases">
        <title>Pervasive Adenine N6-methylation of Active Genes in Fungi.</title>
        <authorList>
            <consortium name="DOE Joint Genome Institute"/>
            <person name="Mondo S.J."/>
            <person name="Dannebaum R.O."/>
            <person name="Kuo R.C."/>
            <person name="Labutti K."/>
            <person name="Haridas S."/>
            <person name="Kuo A."/>
            <person name="Salamov A."/>
            <person name="Ahrendt S.R."/>
            <person name="Lipzen A."/>
            <person name="Sullivan W."/>
            <person name="Andreopoulos W.B."/>
            <person name="Clum A."/>
            <person name="Lindquist E."/>
            <person name="Daum C."/>
            <person name="Ramamoorthy G.K."/>
            <person name="Gryganskyi A."/>
            <person name="Culley D."/>
            <person name="Magnuson J.K."/>
            <person name="James T.Y."/>
            <person name="O'Malley M.A."/>
            <person name="Stajich J.E."/>
            <person name="Spatafora J.W."/>
            <person name="Visel A."/>
            <person name="Grigoriev I.V."/>
        </authorList>
    </citation>
    <scope>NUCLEOTIDE SEQUENCE [LARGE SCALE GENOMIC DNA]</scope>
    <source>
        <strain evidence="1 2">NRRL 2496</strain>
    </source>
</reference>
<protein>
    <submittedName>
        <fullName evidence="1">Uncharacterized protein</fullName>
    </submittedName>
</protein>
<proteinExistence type="predicted"/>
<sequence>MTRRYLAPCITACTAVLMYLPSAYISGELFYPLCTQCLFKQSNLVKAEISSF</sequence>
<gene>
    <name evidence="1" type="ORF">BCR43DRAFT_498940</name>
</gene>
<comment type="caution">
    <text evidence="1">The sequence shown here is derived from an EMBL/GenBank/DDBJ whole genome shotgun (WGS) entry which is preliminary data.</text>
</comment>
<organism evidence="1 2">
    <name type="scientific">Syncephalastrum racemosum</name>
    <name type="common">Filamentous fungus</name>
    <dbReference type="NCBI Taxonomy" id="13706"/>
    <lineage>
        <taxon>Eukaryota</taxon>
        <taxon>Fungi</taxon>
        <taxon>Fungi incertae sedis</taxon>
        <taxon>Mucoromycota</taxon>
        <taxon>Mucoromycotina</taxon>
        <taxon>Mucoromycetes</taxon>
        <taxon>Mucorales</taxon>
        <taxon>Syncephalastraceae</taxon>
        <taxon>Syncephalastrum</taxon>
    </lineage>
</organism>
<dbReference type="AlphaFoldDB" id="A0A1X2H1P8"/>